<name>A0A916X521_9SPHN</name>
<dbReference type="GO" id="GO:0008236">
    <property type="term" value="F:serine-type peptidase activity"/>
    <property type="evidence" value="ECO:0007669"/>
    <property type="project" value="InterPro"/>
</dbReference>
<dbReference type="InterPro" id="IPR011659">
    <property type="entry name" value="WD40"/>
</dbReference>
<dbReference type="RefSeq" id="WP_188771833.1">
    <property type="nucleotide sequence ID" value="NZ_BMHK01000015.1"/>
</dbReference>
<dbReference type="SUPFAM" id="SSF82171">
    <property type="entry name" value="DPP6 N-terminal domain-like"/>
    <property type="match status" value="1"/>
</dbReference>
<protein>
    <recommendedName>
        <fullName evidence="2">Peptidase S9 prolyl oligopeptidase catalytic domain-containing protein</fullName>
    </recommendedName>
</protein>
<evidence type="ECO:0000313" key="3">
    <source>
        <dbReference type="EMBL" id="GGC05070.1"/>
    </source>
</evidence>
<accession>A0A916X521</accession>
<dbReference type="EMBL" id="BMHK01000015">
    <property type="protein sequence ID" value="GGC05070.1"/>
    <property type="molecule type" value="Genomic_DNA"/>
</dbReference>
<evidence type="ECO:0000259" key="2">
    <source>
        <dbReference type="Pfam" id="PF00326"/>
    </source>
</evidence>
<gene>
    <name evidence="3" type="ORF">GCM10011494_24550</name>
</gene>
<dbReference type="Pfam" id="PF07676">
    <property type="entry name" value="PD40"/>
    <property type="match status" value="1"/>
</dbReference>
<evidence type="ECO:0000256" key="1">
    <source>
        <dbReference type="SAM" id="SignalP"/>
    </source>
</evidence>
<dbReference type="InterPro" id="IPR029058">
    <property type="entry name" value="AB_hydrolase_fold"/>
</dbReference>
<dbReference type="Gene3D" id="2.120.10.30">
    <property type="entry name" value="TolB, C-terminal domain"/>
    <property type="match status" value="1"/>
</dbReference>
<dbReference type="Gene3D" id="3.40.50.1820">
    <property type="entry name" value="alpha/beta hydrolase"/>
    <property type="match status" value="1"/>
</dbReference>
<dbReference type="InterPro" id="IPR001375">
    <property type="entry name" value="Peptidase_S9_cat"/>
</dbReference>
<keyword evidence="4" id="KW-1185">Reference proteome</keyword>
<dbReference type="InterPro" id="IPR011042">
    <property type="entry name" value="6-blade_b-propeller_TolB-like"/>
</dbReference>
<reference evidence="3" key="1">
    <citation type="journal article" date="2014" name="Int. J. Syst. Evol. Microbiol.">
        <title>Complete genome sequence of Corynebacterium casei LMG S-19264T (=DSM 44701T), isolated from a smear-ripened cheese.</title>
        <authorList>
            <consortium name="US DOE Joint Genome Institute (JGI-PGF)"/>
            <person name="Walter F."/>
            <person name="Albersmeier A."/>
            <person name="Kalinowski J."/>
            <person name="Ruckert C."/>
        </authorList>
    </citation>
    <scope>NUCLEOTIDE SEQUENCE</scope>
    <source>
        <strain evidence="3">CGMCC 1.15095</strain>
    </source>
</reference>
<reference evidence="3" key="2">
    <citation type="submission" date="2020-09" db="EMBL/GenBank/DDBJ databases">
        <authorList>
            <person name="Sun Q."/>
            <person name="Zhou Y."/>
        </authorList>
    </citation>
    <scope>NUCLEOTIDE SEQUENCE</scope>
    <source>
        <strain evidence="3">CGMCC 1.15095</strain>
    </source>
</reference>
<evidence type="ECO:0000313" key="4">
    <source>
        <dbReference type="Proteomes" id="UP000608154"/>
    </source>
</evidence>
<dbReference type="InterPro" id="IPR053536">
    <property type="entry name" value="Lasso_peptide_isopeptidase"/>
</dbReference>
<feature type="domain" description="Peptidase S9 prolyl oligopeptidase catalytic" evidence="2">
    <location>
        <begin position="519"/>
        <end position="674"/>
    </location>
</feature>
<dbReference type="SUPFAM" id="SSF53474">
    <property type="entry name" value="alpha/beta-Hydrolases"/>
    <property type="match status" value="1"/>
</dbReference>
<dbReference type="AlphaFoldDB" id="A0A916X521"/>
<comment type="caution">
    <text evidence="3">The sequence shown here is derived from an EMBL/GenBank/DDBJ whole genome shotgun (WGS) entry which is preliminary data.</text>
</comment>
<dbReference type="Proteomes" id="UP000608154">
    <property type="component" value="Unassembled WGS sequence"/>
</dbReference>
<feature type="signal peptide" evidence="1">
    <location>
        <begin position="1"/>
        <end position="24"/>
    </location>
</feature>
<feature type="chain" id="PRO_5036952734" description="Peptidase S9 prolyl oligopeptidase catalytic domain-containing protein" evidence="1">
    <location>
        <begin position="25"/>
        <end position="704"/>
    </location>
</feature>
<dbReference type="PROSITE" id="PS51257">
    <property type="entry name" value="PROKAR_LIPOPROTEIN"/>
    <property type="match status" value="1"/>
</dbReference>
<proteinExistence type="predicted"/>
<keyword evidence="1" id="KW-0732">Signal</keyword>
<sequence>MVSTRVLGAIAAANFAALPAPALAACDDLLPPPRAAAAKRPVTPDDLVGLRDIGQPDGAMFGQPSPLGVSPGGTKAAFILSRADPKTNSYCRALVVIDLSGSEGPRILDRGGEMITNTTLARGLVVDVGFPAIVTPAWSSDGRWIAYLRRDHGVTQVWRARADGRGAWRVTRSEVDVKTLAWSGEGKRLVFVSQPGQAEAADKVAREGRGGWLYDARFAPNYAMRPLLPDTPRRAFSIDPESGEVRSASAAEKALVAMEDQSGASIAPQAAAPGGRRALTERSGASPLAPLRLVVEERGGERIVCSAKACDGGFTAMWWDREGRDLIFLRREGWAKGRMGLYRWRPGEAAAPRAILRTGNVLLGCVMAGTSLLCTSENATTPRHLVMIDPDTGETRRAFDPNLQFRDIALGKVERLHWKNDVGLEARGDLVLPPGYRPGVRLPMIVVQYHSDGFLRGGTGDEYPIHAFAARGFAVLSIERAPFVAASRPGIRSWADVNAANLEDWAERRSLLSSLETGIGMVVDRGIADPARIGITGLSDGSSSARFALINTDLFAAAAISTCCMEPQSITTYGGIAYAETMEAMGFPPASRDSPDFWRPYSMALNASRMDVPLLMQLADEETLLALQTFTALREAGQPVEMHVFPGEHHIKWQPAHRRAIYERNLDWFAFWLQGRRDTDPGKAAQYRRWQVLREARRERPSHS</sequence>
<dbReference type="Pfam" id="PF00326">
    <property type="entry name" value="Peptidase_S9"/>
    <property type="match status" value="1"/>
</dbReference>
<dbReference type="NCBIfam" id="NF033523">
    <property type="entry name" value="lasso_peptidase"/>
    <property type="match status" value="1"/>
</dbReference>
<dbReference type="GO" id="GO:0006508">
    <property type="term" value="P:proteolysis"/>
    <property type="evidence" value="ECO:0007669"/>
    <property type="project" value="InterPro"/>
</dbReference>
<organism evidence="3 4">
    <name type="scientific">Novosphingobium endophyticum</name>
    <dbReference type="NCBI Taxonomy" id="1955250"/>
    <lineage>
        <taxon>Bacteria</taxon>
        <taxon>Pseudomonadati</taxon>
        <taxon>Pseudomonadota</taxon>
        <taxon>Alphaproteobacteria</taxon>
        <taxon>Sphingomonadales</taxon>
        <taxon>Sphingomonadaceae</taxon>
        <taxon>Novosphingobium</taxon>
    </lineage>
</organism>